<name>K0QZX6_THAOC</name>
<dbReference type="Proteomes" id="UP000266841">
    <property type="component" value="Unassembled WGS sequence"/>
</dbReference>
<organism evidence="2 3">
    <name type="scientific">Thalassiosira oceanica</name>
    <name type="common">Marine diatom</name>
    <dbReference type="NCBI Taxonomy" id="159749"/>
    <lineage>
        <taxon>Eukaryota</taxon>
        <taxon>Sar</taxon>
        <taxon>Stramenopiles</taxon>
        <taxon>Ochrophyta</taxon>
        <taxon>Bacillariophyta</taxon>
        <taxon>Coscinodiscophyceae</taxon>
        <taxon>Thalassiosirophycidae</taxon>
        <taxon>Thalassiosirales</taxon>
        <taxon>Thalassiosiraceae</taxon>
        <taxon>Thalassiosira</taxon>
    </lineage>
</organism>
<dbReference type="EMBL" id="AGNL01050425">
    <property type="protein sequence ID" value="EJK43944.1"/>
    <property type="molecule type" value="Genomic_DNA"/>
</dbReference>
<keyword evidence="1" id="KW-1133">Transmembrane helix</keyword>
<sequence length="309" mass="32813">MIFGGDHRYLKGGRGGRALFGVSSGGGGRGSSSGRGYYGGSSCHGCYSTHNSSGTKTCYDENDIVVGCPKQQPTGAILAIVLTLFGAIAVSWLYMQYQGKQGKSCWLCYENLDSAISEAKEEAASNATSWASVESGRRFETYSGDYDLTFVDNGKVLKGQMSIQLKNNPRLKGYTITGANADEDGSCSNVTHGFVHYTGEAWWVEEVKAGWNKGHRVLSAGKFDLENNNFVGTWKASSGRSGDYMRFASTNATKNFPTLYVASDAVIPVVSAIQDAETAKSPIVSAVAVPPPQASVVASAPPQNATPSF</sequence>
<dbReference type="AlphaFoldDB" id="K0QZX6"/>
<protein>
    <submittedName>
        <fullName evidence="2">Uncharacterized protein</fullName>
    </submittedName>
</protein>
<evidence type="ECO:0000313" key="3">
    <source>
        <dbReference type="Proteomes" id="UP000266841"/>
    </source>
</evidence>
<dbReference type="OMA" id="NIAYKSA"/>
<comment type="caution">
    <text evidence="2">The sequence shown here is derived from an EMBL/GenBank/DDBJ whole genome shotgun (WGS) entry which is preliminary data.</text>
</comment>
<proteinExistence type="predicted"/>
<keyword evidence="3" id="KW-1185">Reference proteome</keyword>
<reference evidence="2 3" key="1">
    <citation type="journal article" date="2012" name="Genome Biol.">
        <title>Genome and low-iron response of an oceanic diatom adapted to chronic iron limitation.</title>
        <authorList>
            <person name="Lommer M."/>
            <person name="Specht M."/>
            <person name="Roy A.S."/>
            <person name="Kraemer L."/>
            <person name="Andreson R."/>
            <person name="Gutowska M.A."/>
            <person name="Wolf J."/>
            <person name="Bergner S.V."/>
            <person name="Schilhabel M.B."/>
            <person name="Klostermeier U.C."/>
            <person name="Beiko R.G."/>
            <person name="Rosenstiel P."/>
            <person name="Hippler M."/>
            <person name="Laroche J."/>
        </authorList>
    </citation>
    <scope>NUCLEOTIDE SEQUENCE [LARGE SCALE GENOMIC DNA]</scope>
    <source>
        <strain evidence="2 3">CCMP1005</strain>
    </source>
</reference>
<feature type="transmembrane region" description="Helical" evidence="1">
    <location>
        <begin position="75"/>
        <end position="94"/>
    </location>
</feature>
<keyword evidence="1" id="KW-0812">Transmembrane</keyword>
<accession>K0QZX6</accession>
<dbReference type="eggNOG" id="ENOG502QZ22">
    <property type="taxonomic scope" value="Eukaryota"/>
</dbReference>
<keyword evidence="1" id="KW-0472">Membrane</keyword>
<gene>
    <name evidence="2" type="ORF">THAOC_37565</name>
</gene>
<evidence type="ECO:0000313" key="2">
    <source>
        <dbReference type="EMBL" id="EJK43944.1"/>
    </source>
</evidence>
<evidence type="ECO:0000256" key="1">
    <source>
        <dbReference type="SAM" id="Phobius"/>
    </source>
</evidence>